<name>A0ACC2FLB3_DALPE</name>
<accession>A0ACC2FLB3</accession>
<dbReference type="EMBL" id="CM055752">
    <property type="protein sequence ID" value="KAJ7992213.1"/>
    <property type="molecule type" value="Genomic_DNA"/>
</dbReference>
<proteinExistence type="predicted"/>
<reference evidence="1" key="1">
    <citation type="submission" date="2021-05" db="EMBL/GenBank/DDBJ databases">
        <authorList>
            <person name="Pan Q."/>
            <person name="Jouanno E."/>
            <person name="Zahm M."/>
            <person name="Klopp C."/>
            <person name="Cabau C."/>
            <person name="Louis A."/>
            <person name="Berthelot C."/>
            <person name="Parey E."/>
            <person name="Roest Crollius H."/>
            <person name="Montfort J."/>
            <person name="Robinson-Rechavi M."/>
            <person name="Bouchez O."/>
            <person name="Lampietro C."/>
            <person name="Lopez Roques C."/>
            <person name="Donnadieu C."/>
            <person name="Postlethwait J."/>
            <person name="Bobe J."/>
            <person name="Dillon D."/>
            <person name="Chandos A."/>
            <person name="von Hippel F."/>
            <person name="Guiguen Y."/>
        </authorList>
    </citation>
    <scope>NUCLEOTIDE SEQUENCE</scope>
    <source>
        <strain evidence="1">YG-Jan2019</strain>
    </source>
</reference>
<organism evidence="1 2">
    <name type="scientific">Dallia pectoralis</name>
    <name type="common">Alaska blackfish</name>
    <dbReference type="NCBI Taxonomy" id="75939"/>
    <lineage>
        <taxon>Eukaryota</taxon>
        <taxon>Metazoa</taxon>
        <taxon>Chordata</taxon>
        <taxon>Craniata</taxon>
        <taxon>Vertebrata</taxon>
        <taxon>Euteleostomi</taxon>
        <taxon>Actinopterygii</taxon>
        <taxon>Neopterygii</taxon>
        <taxon>Teleostei</taxon>
        <taxon>Protacanthopterygii</taxon>
        <taxon>Esociformes</taxon>
        <taxon>Umbridae</taxon>
        <taxon>Dallia</taxon>
    </lineage>
</organism>
<comment type="caution">
    <text evidence="1">The sequence shown here is derived from an EMBL/GenBank/DDBJ whole genome shotgun (WGS) entry which is preliminary data.</text>
</comment>
<keyword evidence="2" id="KW-1185">Reference proteome</keyword>
<gene>
    <name evidence="1" type="ORF">DPEC_G00276190</name>
</gene>
<evidence type="ECO:0000313" key="1">
    <source>
        <dbReference type="EMBL" id="KAJ7992213.1"/>
    </source>
</evidence>
<protein>
    <submittedName>
        <fullName evidence="1">Uncharacterized protein</fullName>
    </submittedName>
</protein>
<sequence length="107" mass="11419">MTPVSAWQPCRSLLDRRTPLPSPPCVSCQSTGSLVHRVNPPRSAQAIGGKKEVEGRGGIYRLLLTTETEGIARRVRGVRRCKGGLCVRESSGAEEPAVLMGASAHVL</sequence>
<evidence type="ECO:0000313" key="2">
    <source>
        <dbReference type="Proteomes" id="UP001157502"/>
    </source>
</evidence>
<dbReference type="Proteomes" id="UP001157502">
    <property type="component" value="Chromosome 25"/>
</dbReference>